<feature type="transmembrane region" description="Helical" evidence="1">
    <location>
        <begin position="305"/>
        <end position="324"/>
    </location>
</feature>
<evidence type="ECO:0000256" key="1">
    <source>
        <dbReference type="SAM" id="Phobius"/>
    </source>
</evidence>
<comment type="caution">
    <text evidence="2">The sequence shown here is derived from an EMBL/GenBank/DDBJ whole genome shotgun (WGS) entry which is preliminary data.</text>
</comment>
<accession>A0ABY0QWX5</accession>
<keyword evidence="1" id="KW-0812">Transmembrane</keyword>
<feature type="transmembrane region" description="Helical" evidence="1">
    <location>
        <begin position="167"/>
        <end position="186"/>
    </location>
</feature>
<feature type="transmembrane region" description="Helical" evidence="1">
    <location>
        <begin position="344"/>
        <end position="365"/>
    </location>
</feature>
<feature type="transmembrane region" description="Helical" evidence="1">
    <location>
        <begin position="136"/>
        <end position="155"/>
    </location>
</feature>
<dbReference type="EMBL" id="FNHD01000011">
    <property type="protein sequence ID" value="SDM04766.1"/>
    <property type="molecule type" value="Genomic_DNA"/>
</dbReference>
<sequence>MMMFQDAPCCHAVHNLKLHFPPYRWVFYFTFAKILKVSFKSKLTSIFKIVFPSTRPEVLLFLFFVSVYGVLGTYLAQHYRIVFDARIPWDAYFSFDNKAIVMTGGSFERHPLSYYFFNWIRELAFFISDGKTGSNFRLTLVWLSNLTISLSLVQIFKYLKNIIGLPLWLNVLIVVFFSIFSTNILLSFTPETYTYTLFFLVLFNYYTAIKFKKDKKIAGSAMVLGGIVIGGLTITNIVKVFVPVLFEKDVFRSWKRFGNAFFRVLGTVIIFALLYLYRIDFKYQNILSKSGEQYEKFSNVKSVPVWDMVVSYFFGGNILFPGFFIREKHNMKGFYYQALFMDVYTSVFPYIFVGLLLGFVMWSYFKNFRNKLVQVLMLSLLVDVLIHCVFRFGLHTSYIYGGHFVFIFPLMLGWLFCSYRQSPKIFSFITVTLGVLVVFLIQNNFLRMLEFFDFINHFYK</sequence>
<feature type="transmembrane region" description="Helical" evidence="1">
    <location>
        <begin position="221"/>
        <end position="245"/>
    </location>
</feature>
<feature type="transmembrane region" description="Helical" evidence="1">
    <location>
        <begin position="59"/>
        <end position="76"/>
    </location>
</feature>
<keyword evidence="1" id="KW-0472">Membrane</keyword>
<evidence type="ECO:0000313" key="2">
    <source>
        <dbReference type="EMBL" id="SDM04766.1"/>
    </source>
</evidence>
<organism evidence="2 3">
    <name type="scientific">Chryseobacterium taihuense</name>
    <dbReference type="NCBI Taxonomy" id="1141221"/>
    <lineage>
        <taxon>Bacteria</taxon>
        <taxon>Pseudomonadati</taxon>
        <taxon>Bacteroidota</taxon>
        <taxon>Flavobacteriia</taxon>
        <taxon>Flavobacteriales</taxon>
        <taxon>Weeksellaceae</taxon>
        <taxon>Chryseobacterium group</taxon>
        <taxon>Chryseobacterium</taxon>
    </lineage>
</organism>
<feature type="transmembrane region" description="Helical" evidence="1">
    <location>
        <begin position="257"/>
        <end position="277"/>
    </location>
</feature>
<dbReference type="Pfam" id="PF19558">
    <property type="entry name" value="DUF6080"/>
    <property type="match status" value="2"/>
</dbReference>
<feature type="transmembrane region" description="Helical" evidence="1">
    <location>
        <begin position="372"/>
        <end position="392"/>
    </location>
</feature>
<feature type="transmembrane region" description="Helical" evidence="1">
    <location>
        <begin position="398"/>
        <end position="418"/>
    </location>
</feature>
<protein>
    <recommendedName>
        <fullName evidence="4">Glycosyltransferase RgtA/B/C/D-like domain-containing protein</fullName>
    </recommendedName>
</protein>
<evidence type="ECO:0000313" key="3">
    <source>
        <dbReference type="Proteomes" id="UP000199242"/>
    </source>
</evidence>
<keyword evidence="3" id="KW-1185">Reference proteome</keyword>
<proteinExistence type="predicted"/>
<dbReference type="InterPro" id="IPR045726">
    <property type="entry name" value="DUF6080"/>
</dbReference>
<dbReference type="Proteomes" id="UP000199242">
    <property type="component" value="Unassembled WGS sequence"/>
</dbReference>
<feature type="transmembrane region" description="Helical" evidence="1">
    <location>
        <begin position="22"/>
        <end position="39"/>
    </location>
</feature>
<feature type="transmembrane region" description="Helical" evidence="1">
    <location>
        <begin position="425"/>
        <end position="442"/>
    </location>
</feature>
<evidence type="ECO:0008006" key="4">
    <source>
        <dbReference type="Google" id="ProtNLM"/>
    </source>
</evidence>
<gene>
    <name evidence="2" type="ORF">SAMN05216273_111120</name>
</gene>
<feature type="transmembrane region" description="Helical" evidence="1">
    <location>
        <begin position="192"/>
        <end position="209"/>
    </location>
</feature>
<keyword evidence="1" id="KW-1133">Transmembrane helix</keyword>
<name>A0ABY0QWX5_9FLAO</name>
<reference evidence="2 3" key="1">
    <citation type="submission" date="2016-10" db="EMBL/GenBank/DDBJ databases">
        <authorList>
            <person name="Varghese N."/>
            <person name="Submissions S."/>
        </authorList>
    </citation>
    <scope>NUCLEOTIDE SEQUENCE [LARGE SCALE GENOMIC DNA]</scope>
    <source>
        <strain evidence="2 3">CGMCC 1.10941</strain>
    </source>
</reference>